<dbReference type="GO" id="GO:0016491">
    <property type="term" value="F:oxidoreductase activity"/>
    <property type="evidence" value="ECO:0007669"/>
    <property type="project" value="InterPro"/>
</dbReference>
<dbReference type="PANTHER" id="PTHR39428:SF1">
    <property type="entry name" value="F420H(2)-DEPENDENT QUINONE REDUCTASE RV1261C"/>
    <property type="match status" value="1"/>
</dbReference>
<dbReference type="GO" id="GO:0070967">
    <property type="term" value="F:coenzyme F420 binding"/>
    <property type="evidence" value="ECO:0007669"/>
    <property type="project" value="TreeGrafter"/>
</dbReference>
<accession>A0A5A7SCH6</accession>
<keyword evidence="4" id="KW-1185">Reference proteome</keyword>
<evidence type="ECO:0000313" key="3">
    <source>
        <dbReference type="EMBL" id="KAA0023274.1"/>
    </source>
</evidence>
<dbReference type="Proteomes" id="UP000322244">
    <property type="component" value="Unassembled WGS sequence"/>
</dbReference>
<dbReference type="NCBIfam" id="TIGR00026">
    <property type="entry name" value="hi_GC_TIGR00026"/>
    <property type="match status" value="1"/>
</dbReference>
<evidence type="ECO:0000256" key="1">
    <source>
        <dbReference type="ARBA" id="ARBA00008710"/>
    </source>
</evidence>
<dbReference type="OrthoDB" id="8225825at2"/>
<comment type="caution">
    <text evidence="3">The sequence shown here is derived from an EMBL/GenBank/DDBJ whole genome shotgun (WGS) entry which is preliminary data.</text>
</comment>
<evidence type="ECO:0000313" key="4">
    <source>
        <dbReference type="Proteomes" id="UP000322244"/>
    </source>
</evidence>
<organism evidence="3 4">
    <name type="scientific">Antrihabitans cavernicola</name>
    <dbReference type="NCBI Taxonomy" id="2495913"/>
    <lineage>
        <taxon>Bacteria</taxon>
        <taxon>Bacillati</taxon>
        <taxon>Actinomycetota</taxon>
        <taxon>Actinomycetes</taxon>
        <taxon>Mycobacteriales</taxon>
        <taxon>Nocardiaceae</taxon>
        <taxon>Antrihabitans</taxon>
    </lineage>
</organism>
<protein>
    <submittedName>
        <fullName evidence="3">Nitroreductase family deazaflavin-dependent oxidoreductase</fullName>
    </submittedName>
</protein>
<dbReference type="EMBL" id="VLNY01000003">
    <property type="protein sequence ID" value="KAA0023274.1"/>
    <property type="molecule type" value="Genomic_DNA"/>
</dbReference>
<name>A0A5A7SCH6_9NOCA</name>
<dbReference type="InterPro" id="IPR004378">
    <property type="entry name" value="F420H2_quin_Rdtase"/>
</dbReference>
<dbReference type="PANTHER" id="PTHR39428">
    <property type="entry name" value="F420H(2)-DEPENDENT QUINONE REDUCTASE RV1261C"/>
    <property type="match status" value="1"/>
</dbReference>
<comment type="catalytic activity">
    <reaction evidence="2">
        <text>oxidized coenzyme F420-(gamma-L-Glu)(n) + a quinol + H(+) = reduced coenzyme F420-(gamma-L-Glu)(n) + a quinone</text>
        <dbReference type="Rhea" id="RHEA:39663"/>
        <dbReference type="Rhea" id="RHEA-COMP:12939"/>
        <dbReference type="Rhea" id="RHEA-COMP:14378"/>
        <dbReference type="ChEBI" id="CHEBI:15378"/>
        <dbReference type="ChEBI" id="CHEBI:24646"/>
        <dbReference type="ChEBI" id="CHEBI:132124"/>
        <dbReference type="ChEBI" id="CHEBI:133980"/>
        <dbReference type="ChEBI" id="CHEBI:139511"/>
    </reaction>
</comment>
<reference evidence="3 4" key="1">
    <citation type="submission" date="2019-07" db="EMBL/GenBank/DDBJ databases">
        <title>Rhodococcus cavernicolus sp. nov., isolated from a cave.</title>
        <authorList>
            <person name="Lee S.D."/>
        </authorList>
    </citation>
    <scope>NUCLEOTIDE SEQUENCE [LARGE SCALE GENOMIC DNA]</scope>
    <source>
        <strain evidence="3 4">C1-24</strain>
    </source>
</reference>
<comment type="similarity">
    <text evidence="1">Belongs to the F420H(2)-dependent quinone reductase family.</text>
</comment>
<dbReference type="Gene3D" id="2.30.110.10">
    <property type="entry name" value="Electron Transport, Fmn-binding Protein, Chain A"/>
    <property type="match status" value="1"/>
</dbReference>
<dbReference type="GO" id="GO:0005886">
    <property type="term" value="C:plasma membrane"/>
    <property type="evidence" value="ECO:0007669"/>
    <property type="project" value="TreeGrafter"/>
</dbReference>
<evidence type="ECO:0000256" key="2">
    <source>
        <dbReference type="ARBA" id="ARBA00049106"/>
    </source>
</evidence>
<dbReference type="InterPro" id="IPR012349">
    <property type="entry name" value="Split_barrel_FMN-bd"/>
</dbReference>
<proteinExistence type="inferred from homology"/>
<dbReference type="AlphaFoldDB" id="A0A5A7SCH6"/>
<dbReference type="RefSeq" id="WP_149429618.1">
    <property type="nucleotide sequence ID" value="NZ_VLNY01000003.1"/>
</dbReference>
<dbReference type="Pfam" id="PF04075">
    <property type="entry name" value="F420H2_quin_red"/>
    <property type="match status" value="1"/>
</dbReference>
<gene>
    <name evidence="3" type="ORF">FOY51_07570</name>
</gene>
<sequence length="151" mass="16922">MVDFLKIADLSWPVLKPVFRGHVAVYRATGGRIGRRIPGTPPMLLLDHVGAKSGAKRTSPLVYMPVGEDFVIVAAKGGYPGNPDWLYNLRAHPDVDAQIGARRVQVHARELDAEERSQLWPAAAEYNSQWRRYQRRTDRTIPLVVLEPQSG</sequence>